<keyword evidence="1" id="KW-0812">Transmembrane</keyword>
<keyword evidence="3" id="KW-1185">Reference proteome</keyword>
<accession>A0A5R9F7G1</accession>
<evidence type="ECO:0000313" key="3">
    <source>
        <dbReference type="Proteomes" id="UP000308230"/>
    </source>
</evidence>
<protein>
    <submittedName>
        <fullName evidence="2">Uncharacterized protein</fullName>
    </submittedName>
</protein>
<sequence>MWKNRPIWAWVVVGFAILFLLVGRGPMIFFYPLLILGLGERPFNPGFFNIFFFVTGYGILAVFIYYVIKAVKILVKKSEDLQENTISKASEANEQDNLNKPFKKKQPVWAWTVVIIVGLLVVGTGPGVILVPVMPLMLAAFSTDSGNYPAFLPITIVLVGYGLLIGITWLTILAIRTIRKTAKMNKTID</sequence>
<dbReference type="AlphaFoldDB" id="A0A5R9F7G1"/>
<reference evidence="2 3" key="1">
    <citation type="submission" date="2019-04" db="EMBL/GenBank/DDBJ databases">
        <title>Bacillus caeni sp. nov., a bacterium isolated from mangrove sediment.</title>
        <authorList>
            <person name="Huang H."/>
            <person name="Mo K."/>
            <person name="Hu Y."/>
        </authorList>
    </citation>
    <scope>NUCLEOTIDE SEQUENCE [LARGE SCALE GENOMIC DNA]</scope>
    <source>
        <strain evidence="2 3">HB172195</strain>
    </source>
</reference>
<feature type="transmembrane region" description="Helical" evidence="1">
    <location>
        <begin position="7"/>
        <end position="34"/>
    </location>
</feature>
<feature type="transmembrane region" description="Helical" evidence="1">
    <location>
        <begin position="108"/>
        <end position="131"/>
    </location>
</feature>
<feature type="transmembrane region" description="Helical" evidence="1">
    <location>
        <begin position="46"/>
        <end position="68"/>
    </location>
</feature>
<name>A0A5R9F7G1_9BACL</name>
<organism evidence="2 3">
    <name type="scientific">Exobacillus caeni</name>
    <dbReference type="NCBI Taxonomy" id="2574798"/>
    <lineage>
        <taxon>Bacteria</taxon>
        <taxon>Bacillati</taxon>
        <taxon>Bacillota</taxon>
        <taxon>Bacilli</taxon>
        <taxon>Bacillales</taxon>
        <taxon>Guptibacillaceae</taxon>
        <taxon>Exobacillus</taxon>
    </lineage>
</organism>
<dbReference type="OrthoDB" id="2868055at2"/>
<dbReference type="RefSeq" id="WP_138123759.1">
    <property type="nucleotide sequence ID" value="NZ_SWLG01000003.1"/>
</dbReference>
<dbReference type="EMBL" id="SWLG01000003">
    <property type="protein sequence ID" value="TLS38459.1"/>
    <property type="molecule type" value="Genomic_DNA"/>
</dbReference>
<proteinExistence type="predicted"/>
<evidence type="ECO:0000256" key="1">
    <source>
        <dbReference type="SAM" id="Phobius"/>
    </source>
</evidence>
<comment type="caution">
    <text evidence="2">The sequence shown here is derived from an EMBL/GenBank/DDBJ whole genome shotgun (WGS) entry which is preliminary data.</text>
</comment>
<gene>
    <name evidence="2" type="ORF">FCL54_04790</name>
</gene>
<evidence type="ECO:0000313" key="2">
    <source>
        <dbReference type="EMBL" id="TLS38459.1"/>
    </source>
</evidence>
<keyword evidence="1" id="KW-0472">Membrane</keyword>
<keyword evidence="1" id="KW-1133">Transmembrane helix</keyword>
<feature type="transmembrane region" description="Helical" evidence="1">
    <location>
        <begin position="151"/>
        <end position="175"/>
    </location>
</feature>
<dbReference type="Proteomes" id="UP000308230">
    <property type="component" value="Unassembled WGS sequence"/>
</dbReference>